<keyword evidence="7" id="KW-1185">Reference proteome</keyword>
<dbReference type="InterPro" id="IPR001995">
    <property type="entry name" value="Peptidase_A2_cat"/>
</dbReference>
<evidence type="ECO:0000313" key="7">
    <source>
        <dbReference type="Proteomes" id="UP000285301"/>
    </source>
</evidence>
<dbReference type="EMBL" id="NCKU01000777">
    <property type="protein sequence ID" value="RWS14204.1"/>
    <property type="molecule type" value="Genomic_DNA"/>
</dbReference>
<dbReference type="Proteomes" id="UP000285301">
    <property type="component" value="Unassembled WGS sequence"/>
</dbReference>
<reference evidence="6 7" key="1">
    <citation type="journal article" date="2018" name="Gigascience">
        <title>Genomes of trombidid mites reveal novel predicted allergens and laterally-transferred genes associated with secondary metabolism.</title>
        <authorList>
            <person name="Dong X."/>
            <person name="Chaisiri K."/>
            <person name="Xia D."/>
            <person name="Armstrong S.D."/>
            <person name="Fang Y."/>
            <person name="Donnelly M.J."/>
            <person name="Kadowaki T."/>
            <person name="McGarry J.W."/>
            <person name="Darby A.C."/>
            <person name="Makepeace B.L."/>
        </authorList>
    </citation>
    <scope>NUCLEOTIDE SEQUENCE [LARGE SCALE GENOMIC DNA]</scope>
    <source>
        <strain evidence="6">UoL-WK</strain>
    </source>
</reference>
<comment type="caution">
    <text evidence="6">The sequence shown here is derived from an EMBL/GenBank/DDBJ whole genome shotgun (WGS) entry which is preliminary data.</text>
</comment>
<evidence type="ECO:0000256" key="4">
    <source>
        <dbReference type="ARBA" id="ARBA00022801"/>
    </source>
</evidence>
<proteinExistence type="inferred from homology"/>
<name>A0A443RG07_9ACAR</name>
<evidence type="ECO:0000313" key="6">
    <source>
        <dbReference type="EMBL" id="RWS14204.1"/>
    </source>
</evidence>
<dbReference type="AlphaFoldDB" id="A0A443RG07"/>
<feature type="domain" description="Peptidase A2" evidence="5">
    <location>
        <begin position="269"/>
        <end position="350"/>
    </location>
</feature>
<sequence length="440" mass="49337">MGNKTSKQVVPGEDWRRQTLKINSALVAFIADECPLVKQALFAGNERIKNQIVNEFNAINSNDHFNDIQDVLRYMEKMRRERIAYLDSISANRFHKVPKINFSCIQARVNDKLAITYFDTGCGVSCMTKQTAIKLGLCNQIKINKHEMLSGSGNSPLIIGNLFKISLQIDHFVFQVDFIVIDKADFDFVLIGADFMLKHKVKLNYRYGELFIPQHAINKKCSKFMPTDFKPTEFAIDCFNAPRGVGFSTLDIVGQSSIFINVKINNRNIRATIDSGADSSKISHSAADRLNVLKYADFENSRISQGLGCVIAIGKIPPIPVEFDQQTILFIPFEVLNTNDLEIAIFGSDFLTYYGCEIDYESMCLHIALDSMKSYELFDKQSQSSEYRIISPSQASSSIESFWQVGEGRAKSIANKAEANELPVTSETKTDSVSIATIAL</sequence>
<dbReference type="PANTHER" id="PTHR12917:SF1">
    <property type="entry name" value="AT13091P"/>
    <property type="match status" value="1"/>
</dbReference>
<organism evidence="6 7">
    <name type="scientific">Dinothrombium tinctorium</name>
    <dbReference type="NCBI Taxonomy" id="1965070"/>
    <lineage>
        <taxon>Eukaryota</taxon>
        <taxon>Metazoa</taxon>
        <taxon>Ecdysozoa</taxon>
        <taxon>Arthropoda</taxon>
        <taxon>Chelicerata</taxon>
        <taxon>Arachnida</taxon>
        <taxon>Acari</taxon>
        <taxon>Acariformes</taxon>
        <taxon>Trombidiformes</taxon>
        <taxon>Prostigmata</taxon>
        <taxon>Anystina</taxon>
        <taxon>Parasitengona</taxon>
        <taxon>Trombidioidea</taxon>
        <taxon>Trombidiidae</taxon>
        <taxon>Dinothrombium</taxon>
    </lineage>
</organism>
<dbReference type="InterPro" id="IPR019103">
    <property type="entry name" value="Peptidase_aspartic_DDI1-type"/>
</dbReference>
<dbReference type="InterPro" id="IPR021109">
    <property type="entry name" value="Peptidase_aspartic_dom_sf"/>
</dbReference>
<comment type="similarity">
    <text evidence="1">Belongs to the DDI1 family.</text>
</comment>
<keyword evidence="2" id="KW-0645">Protease</keyword>
<keyword evidence="3" id="KW-0064">Aspartyl protease</keyword>
<dbReference type="CDD" id="cd00303">
    <property type="entry name" value="retropepsin_like"/>
    <property type="match status" value="1"/>
</dbReference>
<dbReference type="GO" id="GO:0006508">
    <property type="term" value="P:proteolysis"/>
    <property type="evidence" value="ECO:0007669"/>
    <property type="project" value="UniProtKB-KW"/>
</dbReference>
<accession>A0A443RG07</accession>
<evidence type="ECO:0000256" key="1">
    <source>
        <dbReference type="ARBA" id="ARBA00009136"/>
    </source>
</evidence>
<dbReference type="PANTHER" id="PTHR12917">
    <property type="entry name" value="ASPARTYL PROTEASE DDI-RELATED"/>
    <property type="match status" value="1"/>
</dbReference>
<evidence type="ECO:0000256" key="3">
    <source>
        <dbReference type="ARBA" id="ARBA00022750"/>
    </source>
</evidence>
<evidence type="ECO:0000259" key="5">
    <source>
        <dbReference type="PROSITE" id="PS50175"/>
    </source>
</evidence>
<protein>
    <submittedName>
        <fullName evidence="6">Protein DDI1 like protein 2-like protein</fullName>
    </submittedName>
</protein>
<gene>
    <name evidence="6" type="ORF">B4U79_17312</name>
</gene>
<dbReference type="GO" id="GO:0004190">
    <property type="term" value="F:aspartic-type endopeptidase activity"/>
    <property type="evidence" value="ECO:0007669"/>
    <property type="project" value="UniProtKB-KW"/>
</dbReference>
<evidence type="ECO:0000256" key="2">
    <source>
        <dbReference type="ARBA" id="ARBA00022670"/>
    </source>
</evidence>
<dbReference type="PROSITE" id="PS50175">
    <property type="entry name" value="ASP_PROT_RETROV"/>
    <property type="match status" value="1"/>
</dbReference>
<dbReference type="Pfam" id="PF09668">
    <property type="entry name" value="Asp_protease"/>
    <property type="match status" value="2"/>
</dbReference>
<keyword evidence="4" id="KW-0378">Hydrolase</keyword>
<dbReference type="Gene3D" id="2.40.70.10">
    <property type="entry name" value="Acid Proteases"/>
    <property type="match status" value="2"/>
</dbReference>
<dbReference type="SUPFAM" id="SSF50630">
    <property type="entry name" value="Acid proteases"/>
    <property type="match status" value="2"/>
</dbReference>